<feature type="domain" description="Metallo-beta-lactamase" evidence="1">
    <location>
        <begin position="69"/>
        <end position="171"/>
    </location>
</feature>
<sequence length="314" mass="35245">MRAIVLGSAGSQPIPMAGCGCRLCTLARREGGRAVRTGPSLYLPEADLLIDTPEEANLQLTGHDLAPRRVAWTHAHPDHAAGMRVVQFLARSAGRPVEGWIPRPLYPVLAARYPLDYLVDAGYLELRLVPPDRPFELEGVRVTPLAHDHDEPVFAFLFETDAARNLYAPDHVRSLPVPEGPFGWVVVQMPIPPLEALPFELPPEHEAWKNFYTFDQAVTLWRGRTRRLVFTHIYERAGMTPDELDAVAARAGDWVAFAYDGMELAADAKPHADEAARLDAFRREQARIEAAYADDPKRMRAELRRLWDRYKSSG</sequence>
<dbReference type="PANTHER" id="PTHR42663:SF6">
    <property type="entry name" value="HYDROLASE C777.06C-RELATED"/>
    <property type="match status" value="1"/>
</dbReference>
<evidence type="ECO:0000313" key="2">
    <source>
        <dbReference type="EMBL" id="HGY09301.1"/>
    </source>
</evidence>
<dbReference type="Gene3D" id="3.60.15.10">
    <property type="entry name" value="Ribonuclease Z/Hydroxyacylglutathione hydrolase-like"/>
    <property type="match status" value="1"/>
</dbReference>
<name>A0A7C4ZHF5_9DEIN</name>
<dbReference type="Pfam" id="PF12706">
    <property type="entry name" value="Lactamase_B_2"/>
    <property type="match status" value="1"/>
</dbReference>
<evidence type="ECO:0000259" key="1">
    <source>
        <dbReference type="Pfam" id="PF12706"/>
    </source>
</evidence>
<organism evidence="2">
    <name type="scientific">Oceanithermus profundus</name>
    <dbReference type="NCBI Taxonomy" id="187137"/>
    <lineage>
        <taxon>Bacteria</taxon>
        <taxon>Thermotogati</taxon>
        <taxon>Deinococcota</taxon>
        <taxon>Deinococci</taxon>
        <taxon>Thermales</taxon>
        <taxon>Thermaceae</taxon>
        <taxon>Oceanithermus</taxon>
    </lineage>
</organism>
<dbReference type="Proteomes" id="UP000885759">
    <property type="component" value="Unassembled WGS sequence"/>
</dbReference>
<dbReference type="PROSITE" id="PS51257">
    <property type="entry name" value="PROKAR_LIPOPROTEIN"/>
    <property type="match status" value="1"/>
</dbReference>
<dbReference type="InterPro" id="IPR001279">
    <property type="entry name" value="Metallo-B-lactamas"/>
</dbReference>
<protein>
    <submittedName>
        <fullName evidence="2">MBL fold metallo-hydrolase</fullName>
    </submittedName>
</protein>
<proteinExistence type="predicted"/>
<dbReference type="SUPFAM" id="SSF56281">
    <property type="entry name" value="Metallo-hydrolase/oxidoreductase"/>
    <property type="match status" value="1"/>
</dbReference>
<dbReference type="PANTHER" id="PTHR42663">
    <property type="entry name" value="HYDROLASE C777.06C-RELATED-RELATED"/>
    <property type="match status" value="1"/>
</dbReference>
<dbReference type="InterPro" id="IPR036866">
    <property type="entry name" value="RibonucZ/Hydroxyglut_hydro"/>
</dbReference>
<comment type="caution">
    <text evidence="2">The sequence shown here is derived from an EMBL/GenBank/DDBJ whole genome shotgun (WGS) entry which is preliminary data.</text>
</comment>
<reference evidence="2" key="1">
    <citation type="journal article" date="2020" name="mSystems">
        <title>Genome- and Community-Level Interaction Insights into Carbon Utilization and Element Cycling Functions of Hydrothermarchaeota in Hydrothermal Sediment.</title>
        <authorList>
            <person name="Zhou Z."/>
            <person name="Liu Y."/>
            <person name="Xu W."/>
            <person name="Pan J."/>
            <person name="Luo Z.H."/>
            <person name="Li M."/>
        </authorList>
    </citation>
    <scope>NUCLEOTIDE SEQUENCE [LARGE SCALE GENOMIC DNA]</scope>
    <source>
        <strain evidence="2">HyVt-570</strain>
    </source>
</reference>
<accession>A0A7C4ZHF5</accession>
<dbReference type="AlphaFoldDB" id="A0A7C4ZHF5"/>
<gene>
    <name evidence="2" type="ORF">ENK37_04500</name>
</gene>
<dbReference type="EMBL" id="DRPZ01000124">
    <property type="protein sequence ID" value="HGY09301.1"/>
    <property type="molecule type" value="Genomic_DNA"/>
</dbReference>